<proteinExistence type="predicted"/>
<dbReference type="Proteomes" id="UP000887574">
    <property type="component" value="Unplaced"/>
</dbReference>
<dbReference type="WBParaSite" id="jg11724">
    <property type="protein sequence ID" value="jg11724"/>
    <property type="gene ID" value="jg11724"/>
</dbReference>
<name>A0A915CR53_9BILA</name>
<dbReference type="AlphaFoldDB" id="A0A915CR53"/>
<evidence type="ECO:0000313" key="1">
    <source>
        <dbReference type="Proteomes" id="UP000887574"/>
    </source>
</evidence>
<protein>
    <submittedName>
        <fullName evidence="2">Uncharacterized protein</fullName>
    </submittedName>
</protein>
<keyword evidence="1" id="KW-1185">Reference proteome</keyword>
<sequence>MKKRRGNPTRGNEFTTIEIYSVVEWHFNGHPCLMVIATEPPTTSGMWRWIFSTILPRTQETIPVWLETS</sequence>
<reference evidence="2" key="1">
    <citation type="submission" date="2022-11" db="UniProtKB">
        <authorList>
            <consortium name="WormBaseParasite"/>
        </authorList>
    </citation>
    <scope>IDENTIFICATION</scope>
</reference>
<organism evidence="1 2">
    <name type="scientific">Ditylenchus dipsaci</name>
    <dbReference type="NCBI Taxonomy" id="166011"/>
    <lineage>
        <taxon>Eukaryota</taxon>
        <taxon>Metazoa</taxon>
        <taxon>Ecdysozoa</taxon>
        <taxon>Nematoda</taxon>
        <taxon>Chromadorea</taxon>
        <taxon>Rhabditida</taxon>
        <taxon>Tylenchina</taxon>
        <taxon>Tylenchomorpha</taxon>
        <taxon>Sphaerularioidea</taxon>
        <taxon>Anguinidae</taxon>
        <taxon>Anguininae</taxon>
        <taxon>Ditylenchus</taxon>
    </lineage>
</organism>
<accession>A0A915CR53</accession>
<evidence type="ECO:0000313" key="2">
    <source>
        <dbReference type="WBParaSite" id="jg11724"/>
    </source>
</evidence>